<dbReference type="PANTHER" id="PTHR12843">
    <property type="entry name" value="PROTEIN-LYSINE N-METHYLTRANSFERASE METTL10"/>
    <property type="match status" value="1"/>
</dbReference>
<proteinExistence type="predicted"/>
<accession>A0ABW3NT35</accession>
<keyword evidence="2" id="KW-0489">Methyltransferase</keyword>
<sequence>MEDRKQHWEEVYDKKKLTEVSWYQPIPETSLDFIEGFRLQKDAKIIDVGGGDSFLVDHLLERGYTNITVLDISAKAIERAKQRLGEKAGKVTWIVSDAAEFQPEEQYDVWHDRAAFHFLTEEPKIESYLENLKKGVKPGGYVVLGTFSEKGPEKCSGLFIHQYSKEEMSGLFREGFKMLKCINVDHKTPSEKIQNFTFCSFRKEE</sequence>
<evidence type="ECO:0000259" key="1">
    <source>
        <dbReference type="Pfam" id="PF13649"/>
    </source>
</evidence>
<dbReference type="InterPro" id="IPR041698">
    <property type="entry name" value="Methyltransf_25"/>
</dbReference>
<comment type="caution">
    <text evidence="2">The sequence shown here is derived from an EMBL/GenBank/DDBJ whole genome shotgun (WGS) entry which is preliminary data.</text>
</comment>
<protein>
    <submittedName>
        <fullName evidence="2">Class I SAM-dependent methyltransferase</fullName>
    </submittedName>
</protein>
<dbReference type="Pfam" id="PF13649">
    <property type="entry name" value="Methyltransf_25"/>
    <property type="match status" value="1"/>
</dbReference>
<evidence type="ECO:0000313" key="2">
    <source>
        <dbReference type="EMBL" id="MFD1095614.1"/>
    </source>
</evidence>
<dbReference type="PANTHER" id="PTHR12843:SF5">
    <property type="entry name" value="EEF1A LYSINE METHYLTRANSFERASE 2"/>
    <property type="match status" value="1"/>
</dbReference>
<dbReference type="RefSeq" id="WP_380744498.1">
    <property type="nucleotide sequence ID" value="NZ_JBHTLI010000001.1"/>
</dbReference>
<feature type="domain" description="Methyltransferase" evidence="1">
    <location>
        <begin position="45"/>
        <end position="140"/>
    </location>
</feature>
<dbReference type="Gene3D" id="3.40.50.150">
    <property type="entry name" value="Vaccinia Virus protein VP39"/>
    <property type="match status" value="1"/>
</dbReference>
<dbReference type="InterPro" id="IPR029063">
    <property type="entry name" value="SAM-dependent_MTases_sf"/>
</dbReference>
<name>A0ABW3NT35_9FLAO</name>
<dbReference type="CDD" id="cd02440">
    <property type="entry name" value="AdoMet_MTases"/>
    <property type="match status" value="1"/>
</dbReference>
<evidence type="ECO:0000313" key="3">
    <source>
        <dbReference type="Proteomes" id="UP001597131"/>
    </source>
</evidence>
<dbReference type="Proteomes" id="UP001597131">
    <property type="component" value="Unassembled WGS sequence"/>
</dbReference>
<keyword evidence="2" id="KW-0808">Transferase</keyword>
<organism evidence="2 3">
    <name type="scientific">Salegentibacter chungangensis</name>
    <dbReference type="NCBI Taxonomy" id="1335724"/>
    <lineage>
        <taxon>Bacteria</taxon>
        <taxon>Pseudomonadati</taxon>
        <taxon>Bacteroidota</taxon>
        <taxon>Flavobacteriia</taxon>
        <taxon>Flavobacteriales</taxon>
        <taxon>Flavobacteriaceae</taxon>
        <taxon>Salegentibacter</taxon>
    </lineage>
</organism>
<gene>
    <name evidence="2" type="ORF">ACFQ3Q_07640</name>
</gene>
<reference evidence="3" key="1">
    <citation type="journal article" date="2019" name="Int. J. Syst. Evol. Microbiol.">
        <title>The Global Catalogue of Microorganisms (GCM) 10K type strain sequencing project: providing services to taxonomists for standard genome sequencing and annotation.</title>
        <authorList>
            <consortium name="The Broad Institute Genomics Platform"/>
            <consortium name="The Broad Institute Genome Sequencing Center for Infectious Disease"/>
            <person name="Wu L."/>
            <person name="Ma J."/>
        </authorList>
    </citation>
    <scope>NUCLEOTIDE SEQUENCE [LARGE SCALE GENOMIC DNA]</scope>
    <source>
        <strain evidence="3">CCUG 64793</strain>
    </source>
</reference>
<dbReference type="SUPFAM" id="SSF53335">
    <property type="entry name" value="S-adenosyl-L-methionine-dependent methyltransferases"/>
    <property type="match status" value="1"/>
</dbReference>
<keyword evidence="3" id="KW-1185">Reference proteome</keyword>
<dbReference type="GO" id="GO:0008168">
    <property type="term" value="F:methyltransferase activity"/>
    <property type="evidence" value="ECO:0007669"/>
    <property type="project" value="UniProtKB-KW"/>
</dbReference>
<dbReference type="EMBL" id="JBHTLI010000001">
    <property type="protein sequence ID" value="MFD1095614.1"/>
    <property type="molecule type" value="Genomic_DNA"/>
</dbReference>
<dbReference type="GO" id="GO:0032259">
    <property type="term" value="P:methylation"/>
    <property type="evidence" value="ECO:0007669"/>
    <property type="project" value="UniProtKB-KW"/>
</dbReference>